<evidence type="ECO:0000256" key="2">
    <source>
        <dbReference type="ARBA" id="ARBA00009324"/>
    </source>
</evidence>
<feature type="transmembrane region" description="Helical" evidence="6">
    <location>
        <begin position="126"/>
        <end position="144"/>
    </location>
</feature>
<comment type="subcellular location">
    <subcellularLocation>
        <location evidence="1">Membrane</location>
    </subcellularLocation>
</comment>
<keyword evidence="4 6" id="KW-1133">Transmembrane helix</keyword>
<evidence type="ECO:0000256" key="1">
    <source>
        <dbReference type="ARBA" id="ARBA00004370"/>
    </source>
</evidence>
<dbReference type="AlphaFoldDB" id="A0AAV8U1C2"/>
<organism evidence="8 9">
    <name type="scientific">Erythroxylum novogranatense</name>
    <dbReference type="NCBI Taxonomy" id="1862640"/>
    <lineage>
        <taxon>Eukaryota</taxon>
        <taxon>Viridiplantae</taxon>
        <taxon>Streptophyta</taxon>
        <taxon>Embryophyta</taxon>
        <taxon>Tracheophyta</taxon>
        <taxon>Spermatophyta</taxon>
        <taxon>Magnoliopsida</taxon>
        <taxon>eudicotyledons</taxon>
        <taxon>Gunneridae</taxon>
        <taxon>Pentapetalae</taxon>
        <taxon>rosids</taxon>
        <taxon>fabids</taxon>
        <taxon>Malpighiales</taxon>
        <taxon>Erythroxylaceae</taxon>
        <taxon>Erythroxylum</taxon>
    </lineage>
</organism>
<dbReference type="GO" id="GO:0016020">
    <property type="term" value="C:membrane"/>
    <property type="evidence" value="ECO:0007669"/>
    <property type="project" value="UniProtKB-SubCell"/>
</dbReference>
<keyword evidence="9" id="KW-1185">Reference proteome</keyword>
<proteinExistence type="inferred from homology"/>
<feature type="domain" description="Fatty acid hydroxylase" evidence="7">
    <location>
        <begin position="131"/>
        <end position="265"/>
    </location>
</feature>
<evidence type="ECO:0000256" key="6">
    <source>
        <dbReference type="SAM" id="Phobius"/>
    </source>
</evidence>
<reference evidence="8 9" key="1">
    <citation type="submission" date="2021-09" db="EMBL/GenBank/DDBJ databases">
        <title>Genomic insights and catalytic innovation underlie evolution of tropane alkaloids biosynthesis.</title>
        <authorList>
            <person name="Wang Y.-J."/>
            <person name="Tian T."/>
            <person name="Huang J.-P."/>
            <person name="Huang S.-X."/>
        </authorList>
    </citation>
    <scope>NUCLEOTIDE SEQUENCE [LARGE SCALE GENOMIC DNA]</scope>
    <source>
        <strain evidence="8">KIB-2018</strain>
        <tissue evidence="8">Leaf</tissue>
    </source>
</reference>
<comment type="caution">
    <text evidence="8">The sequence shown here is derived from an EMBL/GenBank/DDBJ whole genome shotgun (WGS) entry which is preliminary data.</text>
</comment>
<evidence type="ECO:0000259" key="7">
    <source>
        <dbReference type="Pfam" id="PF04116"/>
    </source>
</evidence>
<dbReference type="GO" id="GO:0016491">
    <property type="term" value="F:oxidoreductase activity"/>
    <property type="evidence" value="ECO:0007669"/>
    <property type="project" value="InterPro"/>
</dbReference>
<sequence length="303" mass="35748">MLPYHSMQQAETALGRELSVAEKLWFSYSANKSDFILDFHNFLFFFFFYSLFSLPYILIDLIEWKKLTKYKIQPRIKISFSGMLRCYKDVVVSSFLVFGPLQLFSYDILKWFGIRTSLPLPCGWEVLSQILIYFLIEDYVGYWLHRWLHTKWAYEKIHHVHHEYIAPIGPAAPYAHWAETLILGFPSFIGPALVPGHIVTFWVWFALRLMEAIDAHSGYEFPWSPAKFVPLFGGAEYHDYHHYVGGKSQSNFASVFTYCDYIYGTNKGYRYQKLISRKDLKRGVKWNYNHLHGSSVKQFLESY</sequence>
<dbReference type="PANTHER" id="PTHR11863">
    <property type="entry name" value="STEROL DESATURASE"/>
    <property type="match status" value="1"/>
</dbReference>
<gene>
    <name evidence="8" type="ORF">K2173_028253</name>
</gene>
<feature type="transmembrane region" description="Helical" evidence="6">
    <location>
        <begin position="42"/>
        <end position="64"/>
    </location>
</feature>
<name>A0AAV8U1C2_9ROSI</name>
<evidence type="ECO:0000256" key="4">
    <source>
        <dbReference type="ARBA" id="ARBA00022989"/>
    </source>
</evidence>
<dbReference type="EMBL" id="JAIWQS010000002">
    <property type="protein sequence ID" value="KAJ8773076.1"/>
    <property type="molecule type" value="Genomic_DNA"/>
</dbReference>
<keyword evidence="5 6" id="KW-0472">Membrane</keyword>
<keyword evidence="3 6" id="KW-0812">Transmembrane</keyword>
<comment type="similarity">
    <text evidence="2">Belongs to the sterol desaturase family.</text>
</comment>
<accession>A0AAV8U1C2</accession>
<evidence type="ECO:0000256" key="5">
    <source>
        <dbReference type="ARBA" id="ARBA00023136"/>
    </source>
</evidence>
<protein>
    <recommendedName>
        <fullName evidence="7">Fatty acid hydroxylase domain-containing protein</fullName>
    </recommendedName>
</protein>
<feature type="transmembrane region" description="Helical" evidence="6">
    <location>
        <begin position="85"/>
        <end position="106"/>
    </location>
</feature>
<dbReference type="InterPro" id="IPR050307">
    <property type="entry name" value="Sterol_Desaturase_Related"/>
</dbReference>
<evidence type="ECO:0000313" key="8">
    <source>
        <dbReference type="EMBL" id="KAJ8773076.1"/>
    </source>
</evidence>
<dbReference type="Pfam" id="PF04116">
    <property type="entry name" value="FA_hydroxylase"/>
    <property type="match status" value="1"/>
</dbReference>
<evidence type="ECO:0000256" key="3">
    <source>
        <dbReference type="ARBA" id="ARBA00022692"/>
    </source>
</evidence>
<dbReference type="GO" id="GO:0005506">
    <property type="term" value="F:iron ion binding"/>
    <property type="evidence" value="ECO:0007669"/>
    <property type="project" value="InterPro"/>
</dbReference>
<dbReference type="GO" id="GO:0008610">
    <property type="term" value="P:lipid biosynthetic process"/>
    <property type="evidence" value="ECO:0007669"/>
    <property type="project" value="InterPro"/>
</dbReference>
<dbReference type="Proteomes" id="UP001159364">
    <property type="component" value="Linkage Group LG02"/>
</dbReference>
<dbReference type="InterPro" id="IPR006694">
    <property type="entry name" value="Fatty_acid_hydroxylase"/>
</dbReference>
<evidence type="ECO:0000313" key="9">
    <source>
        <dbReference type="Proteomes" id="UP001159364"/>
    </source>
</evidence>